<dbReference type="InterPro" id="IPR000608">
    <property type="entry name" value="UBC"/>
</dbReference>
<dbReference type="STRING" id="215637.A0A4P9ZT98"/>
<evidence type="ECO:0000259" key="2">
    <source>
        <dbReference type="PROSITE" id="PS50127"/>
    </source>
</evidence>
<dbReference type="PANTHER" id="PTHR24067">
    <property type="entry name" value="UBIQUITIN-CONJUGATING ENZYME E2"/>
    <property type="match status" value="1"/>
</dbReference>
<dbReference type="CDD" id="cd23812">
    <property type="entry name" value="UBCc_ScPEX4-like"/>
    <property type="match status" value="1"/>
</dbReference>
<dbReference type="InterPro" id="IPR050113">
    <property type="entry name" value="Ub_conjugating_enzyme"/>
</dbReference>
<dbReference type="PROSITE" id="PS50127">
    <property type="entry name" value="UBC_2"/>
    <property type="match status" value="1"/>
</dbReference>
<keyword evidence="4" id="KW-1185">Reference proteome</keyword>
<sequence>MHPAHTRRLLKEIQDYHNEPSEHEGFKDLRPRDDDTITSWQVVIVGPRDTGYEGGQFQVTIEVPSGYPLQPPQFRFITPICHPNVHFHTGEICLDILKTAWSPAWTLQTVCLAIHLLLSSPEPTSPLNCDAAALLRSGDLLGYQSLVRMYTQLYAQQGVTSNYQG</sequence>
<feature type="domain" description="UBC core" evidence="2">
    <location>
        <begin position="4"/>
        <end position="156"/>
    </location>
</feature>
<gene>
    <name evidence="3" type="ORF">BJ085DRAFT_41203</name>
</gene>
<dbReference type="Gene3D" id="3.10.110.10">
    <property type="entry name" value="Ubiquitin Conjugating Enzyme"/>
    <property type="match status" value="1"/>
</dbReference>
<evidence type="ECO:0000313" key="3">
    <source>
        <dbReference type="EMBL" id="RKP36733.1"/>
    </source>
</evidence>
<dbReference type="EMBL" id="ML002604">
    <property type="protein sequence ID" value="RKP36733.1"/>
    <property type="molecule type" value="Genomic_DNA"/>
</dbReference>
<organism evidence="3 4">
    <name type="scientific">Dimargaris cristalligena</name>
    <dbReference type="NCBI Taxonomy" id="215637"/>
    <lineage>
        <taxon>Eukaryota</taxon>
        <taxon>Fungi</taxon>
        <taxon>Fungi incertae sedis</taxon>
        <taxon>Zoopagomycota</taxon>
        <taxon>Kickxellomycotina</taxon>
        <taxon>Dimargaritomycetes</taxon>
        <taxon>Dimargaritales</taxon>
        <taxon>Dimargaritaceae</taxon>
        <taxon>Dimargaris</taxon>
    </lineage>
</organism>
<dbReference type="OrthoDB" id="9973183at2759"/>
<accession>A0A4P9ZT98</accession>
<proteinExistence type="predicted"/>
<evidence type="ECO:0000256" key="1">
    <source>
        <dbReference type="ARBA" id="ARBA00022786"/>
    </source>
</evidence>
<dbReference type="SUPFAM" id="SSF54495">
    <property type="entry name" value="UBC-like"/>
    <property type="match status" value="1"/>
</dbReference>
<dbReference type="AlphaFoldDB" id="A0A4P9ZT98"/>
<dbReference type="Pfam" id="PF00179">
    <property type="entry name" value="UQ_con"/>
    <property type="match status" value="1"/>
</dbReference>
<name>A0A4P9ZT98_9FUNG</name>
<dbReference type="SMART" id="SM00212">
    <property type="entry name" value="UBCc"/>
    <property type="match status" value="1"/>
</dbReference>
<reference evidence="4" key="1">
    <citation type="journal article" date="2018" name="Nat. Microbiol.">
        <title>Leveraging single-cell genomics to expand the fungal tree of life.</title>
        <authorList>
            <person name="Ahrendt S.R."/>
            <person name="Quandt C.A."/>
            <person name="Ciobanu D."/>
            <person name="Clum A."/>
            <person name="Salamov A."/>
            <person name="Andreopoulos B."/>
            <person name="Cheng J.F."/>
            <person name="Woyke T."/>
            <person name="Pelin A."/>
            <person name="Henrissat B."/>
            <person name="Reynolds N.K."/>
            <person name="Benny G.L."/>
            <person name="Smith M.E."/>
            <person name="James T.Y."/>
            <person name="Grigoriev I.V."/>
        </authorList>
    </citation>
    <scope>NUCLEOTIDE SEQUENCE [LARGE SCALE GENOMIC DNA]</scope>
    <source>
        <strain evidence="4">RSA 468</strain>
    </source>
</reference>
<protein>
    <submittedName>
        <fullName evidence="3">Ubiquitin-conjugating enzyme/RWD-like protein</fullName>
    </submittedName>
</protein>
<keyword evidence="1" id="KW-0833">Ubl conjugation pathway</keyword>
<evidence type="ECO:0000313" key="4">
    <source>
        <dbReference type="Proteomes" id="UP000268162"/>
    </source>
</evidence>
<dbReference type="Proteomes" id="UP000268162">
    <property type="component" value="Unassembled WGS sequence"/>
</dbReference>
<dbReference type="InterPro" id="IPR016135">
    <property type="entry name" value="UBQ-conjugating_enzyme/RWD"/>
</dbReference>